<sequence length="286" mass="32084">MKNFYFLIFFCLTSCVVSKKKYDEALVEKSRLIAENAGNEKKINHYKGENQQLKSTINSLESSNSELEQKLSSTISSFESSLSQKERSLLQKESQLDSALRENRNLNEDLNSRAEKINELEAMIAEKNAAVEKIRNIVSNALLNFEKSDLTVSIQNGKVYVSLSEQLLFKSGSKDIDPKGIEAIKQLANVLKSQSDINIMVEGHTDNVPISSKGRYMNDNWDLSVMRATEVVRALISNGVDPTLIIASGRGEHHPISENNSKEGKSKNRRTEIILTPDLNSLYDLL</sequence>
<dbReference type="PANTHER" id="PTHR30329">
    <property type="entry name" value="STATOR ELEMENT OF FLAGELLAR MOTOR COMPLEX"/>
    <property type="match status" value="1"/>
</dbReference>
<evidence type="ECO:0000256" key="1">
    <source>
        <dbReference type="PROSITE-ProRule" id="PRU00473"/>
    </source>
</evidence>
<dbReference type="PANTHER" id="PTHR30329:SF21">
    <property type="entry name" value="LIPOPROTEIN YIAD-RELATED"/>
    <property type="match status" value="1"/>
</dbReference>
<keyword evidence="6" id="KW-1185">Reference proteome</keyword>
<dbReference type="CDD" id="cd07185">
    <property type="entry name" value="OmpA_C-like"/>
    <property type="match status" value="1"/>
</dbReference>
<organism evidence="5 6">
    <name type="scientific">Marinigracilibium pacificum</name>
    <dbReference type="NCBI Taxonomy" id="2729599"/>
    <lineage>
        <taxon>Bacteria</taxon>
        <taxon>Pseudomonadati</taxon>
        <taxon>Bacteroidota</taxon>
        <taxon>Cytophagia</taxon>
        <taxon>Cytophagales</taxon>
        <taxon>Flammeovirgaceae</taxon>
        <taxon>Marinigracilibium</taxon>
    </lineage>
</organism>
<gene>
    <name evidence="5" type="ORF">HH304_17745</name>
</gene>
<feature type="region of interest" description="Disordered" evidence="3">
    <location>
        <begin position="249"/>
        <end position="271"/>
    </location>
</feature>
<dbReference type="InterPro" id="IPR036737">
    <property type="entry name" value="OmpA-like_sf"/>
</dbReference>
<protein>
    <submittedName>
        <fullName evidence="5">OmpA family protein</fullName>
    </submittedName>
</protein>
<dbReference type="InterPro" id="IPR006665">
    <property type="entry name" value="OmpA-like"/>
</dbReference>
<evidence type="ECO:0000313" key="5">
    <source>
        <dbReference type="EMBL" id="NMM50257.1"/>
    </source>
</evidence>
<dbReference type="GO" id="GO:0016020">
    <property type="term" value="C:membrane"/>
    <property type="evidence" value="ECO:0007669"/>
    <property type="project" value="UniProtKB-UniRule"/>
</dbReference>
<evidence type="ECO:0000256" key="3">
    <source>
        <dbReference type="SAM" id="MobiDB-lite"/>
    </source>
</evidence>
<evidence type="ECO:0000313" key="6">
    <source>
        <dbReference type="Proteomes" id="UP000559010"/>
    </source>
</evidence>
<keyword evidence="1" id="KW-0472">Membrane</keyword>
<dbReference type="EMBL" id="JABBNU010000011">
    <property type="protein sequence ID" value="NMM50257.1"/>
    <property type="molecule type" value="Genomic_DNA"/>
</dbReference>
<evidence type="ECO:0000259" key="4">
    <source>
        <dbReference type="PROSITE" id="PS51123"/>
    </source>
</evidence>
<dbReference type="Pfam" id="PF00691">
    <property type="entry name" value="OmpA"/>
    <property type="match status" value="1"/>
</dbReference>
<feature type="domain" description="OmpA-like" evidence="4">
    <location>
        <begin position="156"/>
        <end position="279"/>
    </location>
</feature>
<comment type="caution">
    <text evidence="5">The sequence shown here is derived from an EMBL/GenBank/DDBJ whole genome shotgun (WGS) entry which is preliminary data.</text>
</comment>
<dbReference type="Gene3D" id="3.30.1330.60">
    <property type="entry name" value="OmpA-like domain"/>
    <property type="match status" value="1"/>
</dbReference>
<dbReference type="Gene3D" id="1.10.287.510">
    <property type="entry name" value="Helix hairpin bin"/>
    <property type="match status" value="1"/>
</dbReference>
<dbReference type="AlphaFoldDB" id="A0A848J121"/>
<feature type="compositionally biased region" description="Basic and acidic residues" evidence="3">
    <location>
        <begin position="250"/>
        <end position="271"/>
    </location>
</feature>
<feature type="coiled-coil region" evidence="2">
    <location>
        <begin position="43"/>
        <end position="137"/>
    </location>
</feature>
<dbReference type="Proteomes" id="UP000559010">
    <property type="component" value="Unassembled WGS sequence"/>
</dbReference>
<evidence type="ECO:0000256" key="2">
    <source>
        <dbReference type="SAM" id="Coils"/>
    </source>
</evidence>
<keyword evidence="2" id="KW-0175">Coiled coil</keyword>
<dbReference type="SUPFAM" id="SSF103088">
    <property type="entry name" value="OmpA-like"/>
    <property type="match status" value="1"/>
</dbReference>
<proteinExistence type="predicted"/>
<dbReference type="PROSITE" id="PS51123">
    <property type="entry name" value="OMPA_2"/>
    <property type="match status" value="1"/>
</dbReference>
<accession>A0A848J121</accession>
<dbReference type="InterPro" id="IPR050330">
    <property type="entry name" value="Bact_OuterMem_StrucFunc"/>
</dbReference>
<reference evidence="5 6" key="1">
    <citation type="submission" date="2020-04" db="EMBL/GenBank/DDBJ databases">
        <title>Flammeovirgaceae bacterium KN852 isolated from deep sea.</title>
        <authorList>
            <person name="Zhang D.-C."/>
        </authorList>
    </citation>
    <scope>NUCLEOTIDE SEQUENCE [LARGE SCALE GENOMIC DNA]</scope>
    <source>
        <strain evidence="5 6">KN852</strain>
    </source>
</reference>
<name>A0A848J121_9BACT</name>
<dbReference type="RefSeq" id="WP_169684615.1">
    <property type="nucleotide sequence ID" value="NZ_JABBNU010000011.1"/>
</dbReference>